<dbReference type="AlphaFoldDB" id="A0A0B2QHP5"/>
<sequence>MHHGPVQFSFYCKQFNISSSLKTLGVGNCKSLQTLPKLPHFLKTVLFPSAAVEQLAENRKKVLFLNCLKLDQQSLESIALNAQINVMKFANQHLSTANHDDIENYKDYDKKLHSYQVLYVYPGSSVPE</sequence>
<reference evidence="1" key="1">
    <citation type="submission" date="2014-07" db="EMBL/GenBank/DDBJ databases">
        <title>Identification of a novel salt tolerance gene in wild soybean by whole-genome sequencing.</title>
        <authorList>
            <person name="Lam H.-M."/>
            <person name="Qi X."/>
            <person name="Li M.-W."/>
            <person name="Liu X."/>
            <person name="Xie M."/>
            <person name="Ni M."/>
            <person name="Xu X."/>
        </authorList>
    </citation>
    <scope>NUCLEOTIDE SEQUENCE [LARGE SCALE GENOMIC DNA]</scope>
    <source>
        <tissue evidence="1">Root</tissue>
    </source>
</reference>
<dbReference type="Proteomes" id="UP000053555">
    <property type="component" value="Unassembled WGS sequence"/>
</dbReference>
<organism evidence="1">
    <name type="scientific">Glycine soja</name>
    <name type="common">Wild soybean</name>
    <dbReference type="NCBI Taxonomy" id="3848"/>
    <lineage>
        <taxon>Eukaryota</taxon>
        <taxon>Viridiplantae</taxon>
        <taxon>Streptophyta</taxon>
        <taxon>Embryophyta</taxon>
        <taxon>Tracheophyta</taxon>
        <taxon>Spermatophyta</taxon>
        <taxon>Magnoliopsida</taxon>
        <taxon>eudicotyledons</taxon>
        <taxon>Gunneridae</taxon>
        <taxon>Pentapetalae</taxon>
        <taxon>rosids</taxon>
        <taxon>fabids</taxon>
        <taxon>Fabales</taxon>
        <taxon>Fabaceae</taxon>
        <taxon>Papilionoideae</taxon>
        <taxon>50 kb inversion clade</taxon>
        <taxon>NPAAA clade</taxon>
        <taxon>indigoferoid/millettioid clade</taxon>
        <taxon>Phaseoleae</taxon>
        <taxon>Glycine</taxon>
        <taxon>Glycine subgen. Soja</taxon>
    </lineage>
</organism>
<evidence type="ECO:0000313" key="1">
    <source>
        <dbReference type="EMBL" id="KHN20795.1"/>
    </source>
</evidence>
<gene>
    <name evidence="1" type="ORF">glysoja_037395</name>
</gene>
<name>A0A0B2QHP5_GLYSO</name>
<proteinExistence type="predicted"/>
<dbReference type="EMBL" id="KN658226">
    <property type="protein sequence ID" value="KHN20795.1"/>
    <property type="molecule type" value="Genomic_DNA"/>
</dbReference>
<protein>
    <submittedName>
        <fullName evidence="1">Uncharacterized protein</fullName>
    </submittedName>
</protein>
<accession>A0A0B2QHP5</accession>